<feature type="compositionally biased region" description="Polar residues" evidence="1">
    <location>
        <begin position="1"/>
        <end position="10"/>
    </location>
</feature>
<feature type="compositionally biased region" description="Basic and acidic residues" evidence="1">
    <location>
        <begin position="12"/>
        <end position="23"/>
    </location>
</feature>
<sequence>MKSASTTSGPITDHRPPRRRDGGDPEQPESPPEGDLAEVVRVADVPPEATVGDPPPVARFGGEAAQLSVGERLQHYRGGGEYGGEHVEPTERAVPGDRRPAGEQAGEDHERRYELHPGEVDQPPGQSAGGPLAHHHVAPVLVPQAGPADHPVAGQPHRPRRDQGQHQPLPRGHPLFGDEQPTGDQQRRRDAPVRVVEAGVAYQNGAGEDHRRADQVGAECGGQRLLVRGEEPPGQGTGGGGHQVHPGHQAEGDRTRGVGQTPADPVRRHVAP</sequence>
<organism evidence="2 3">
    <name type="scientific">Micromonospora pisi</name>
    <dbReference type="NCBI Taxonomy" id="589240"/>
    <lineage>
        <taxon>Bacteria</taxon>
        <taxon>Bacillati</taxon>
        <taxon>Actinomycetota</taxon>
        <taxon>Actinomycetes</taxon>
        <taxon>Micromonosporales</taxon>
        <taxon>Micromonosporaceae</taxon>
        <taxon>Micromonospora</taxon>
    </lineage>
</organism>
<comment type="caution">
    <text evidence="2">The sequence shown here is derived from an EMBL/GenBank/DDBJ whole genome shotgun (WGS) entry which is preliminary data.</text>
</comment>
<feature type="compositionally biased region" description="Basic and acidic residues" evidence="1">
    <location>
        <begin position="83"/>
        <end position="119"/>
    </location>
</feature>
<accession>A0A495JU57</accession>
<protein>
    <submittedName>
        <fullName evidence="2">Uncharacterized protein</fullName>
    </submittedName>
</protein>
<dbReference type="EMBL" id="RBKT01000001">
    <property type="protein sequence ID" value="RKR92523.1"/>
    <property type="molecule type" value="Genomic_DNA"/>
</dbReference>
<dbReference type="AlphaFoldDB" id="A0A495JU57"/>
<name>A0A495JU57_9ACTN</name>
<evidence type="ECO:0000313" key="3">
    <source>
        <dbReference type="Proteomes" id="UP000277671"/>
    </source>
</evidence>
<evidence type="ECO:0000256" key="1">
    <source>
        <dbReference type="SAM" id="MobiDB-lite"/>
    </source>
</evidence>
<dbReference type="Proteomes" id="UP000277671">
    <property type="component" value="Unassembled WGS sequence"/>
</dbReference>
<feature type="region of interest" description="Disordered" evidence="1">
    <location>
        <begin position="1"/>
        <end position="272"/>
    </location>
</feature>
<keyword evidence="3" id="KW-1185">Reference proteome</keyword>
<proteinExistence type="predicted"/>
<evidence type="ECO:0000313" key="2">
    <source>
        <dbReference type="EMBL" id="RKR92523.1"/>
    </source>
</evidence>
<gene>
    <name evidence="2" type="ORF">BDK92_6964</name>
</gene>
<reference evidence="2 3" key="1">
    <citation type="submission" date="2018-10" db="EMBL/GenBank/DDBJ databases">
        <title>Sequencing the genomes of 1000 actinobacteria strains.</title>
        <authorList>
            <person name="Klenk H.-P."/>
        </authorList>
    </citation>
    <scope>NUCLEOTIDE SEQUENCE [LARGE SCALE GENOMIC DNA]</scope>
    <source>
        <strain evidence="2 3">DSM 45175</strain>
    </source>
</reference>